<protein>
    <submittedName>
        <fullName evidence="7">Amino acid permease</fullName>
    </submittedName>
</protein>
<feature type="transmembrane region" description="Helical" evidence="6">
    <location>
        <begin position="370"/>
        <end position="388"/>
    </location>
</feature>
<evidence type="ECO:0000313" key="8">
    <source>
        <dbReference type="Proteomes" id="UP001438953"/>
    </source>
</evidence>
<keyword evidence="4 6" id="KW-1133">Transmembrane helix</keyword>
<proteinExistence type="predicted"/>
<dbReference type="EMBL" id="JAYWLC010000008">
    <property type="protein sequence ID" value="MER5172438.1"/>
    <property type="molecule type" value="Genomic_DNA"/>
</dbReference>
<feature type="transmembrane region" description="Helical" evidence="6">
    <location>
        <begin position="343"/>
        <end position="363"/>
    </location>
</feature>
<dbReference type="RefSeq" id="WP_350937275.1">
    <property type="nucleotide sequence ID" value="NZ_JAYWLC010000008.1"/>
</dbReference>
<name>A0ABV1SHR2_9RHOB</name>
<organism evidence="7 8">
    <name type="scientific">Thioclava kandeliae</name>
    <dbReference type="NCBI Taxonomy" id="3070818"/>
    <lineage>
        <taxon>Bacteria</taxon>
        <taxon>Pseudomonadati</taxon>
        <taxon>Pseudomonadota</taxon>
        <taxon>Alphaproteobacteria</taxon>
        <taxon>Rhodobacterales</taxon>
        <taxon>Paracoccaceae</taxon>
        <taxon>Thioclava</taxon>
    </lineage>
</organism>
<dbReference type="PANTHER" id="PTHR42770">
    <property type="entry name" value="AMINO ACID TRANSPORTER-RELATED"/>
    <property type="match status" value="1"/>
</dbReference>
<dbReference type="Pfam" id="PF13520">
    <property type="entry name" value="AA_permease_2"/>
    <property type="match status" value="1"/>
</dbReference>
<dbReference type="PIRSF" id="PIRSF006060">
    <property type="entry name" value="AA_transporter"/>
    <property type="match status" value="1"/>
</dbReference>
<evidence type="ECO:0000313" key="7">
    <source>
        <dbReference type="EMBL" id="MER5172438.1"/>
    </source>
</evidence>
<feature type="transmembrane region" description="Helical" evidence="6">
    <location>
        <begin position="318"/>
        <end position="337"/>
    </location>
</feature>
<feature type="transmembrane region" description="Helical" evidence="6">
    <location>
        <begin position="223"/>
        <end position="243"/>
    </location>
</feature>
<keyword evidence="8" id="KW-1185">Reference proteome</keyword>
<evidence type="ECO:0000256" key="4">
    <source>
        <dbReference type="ARBA" id="ARBA00022989"/>
    </source>
</evidence>
<evidence type="ECO:0000256" key="5">
    <source>
        <dbReference type="ARBA" id="ARBA00023136"/>
    </source>
</evidence>
<feature type="transmembrane region" description="Helical" evidence="6">
    <location>
        <begin position="263"/>
        <end position="290"/>
    </location>
</feature>
<evidence type="ECO:0000256" key="2">
    <source>
        <dbReference type="ARBA" id="ARBA00022475"/>
    </source>
</evidence>
<feature type="transmembrane region" description="Helical" evidence="6">
    <location>
        <begin position="110"/>
        <end position="135"/>
    </location>
</feature>
<evidence type="ECO:0000256" key="6">
    <source>
        <dbReference type="SAM" id="Phobius"/>
    </source>
</evidence>
<feature type="transmembrane region" description="Helical" evidence="6">
    <location>
        <begin position="147"/>
        <end position="166"/>
    </location>
</feature>
<reference evidence="7 8" key="1">
    <citation type="submission" date="2024-01" db="EMBL/GenBank/DDBJ databases">
        <authorList>
            <person name="Deng Y."/>
            <person name="Su J."/>
        </authorList>
    </citation>
    <scope>NUCLEOTIDE SEQUENCE [LARGE SCALE GENOMIC DNA]</scope>
    <source>
        <strain evidence="7 8">CPCC 100088</strain>
    </source>
</reference>
<evidence type="ECO:0000256" key="3">
    <source>
        <dbReference type="ARBA" id="ARBA00022692"/>
    </source>
</evidence>
<dbReference type="InterPro" id="IPR050367">
    <property type="entry name" value="APC_superfamily"/>
</dbReference>
<sequence>MAELKKSLGVTRGTAMMLNIVLGAGLLTLPGLALQEVGASATLIWIACAVAAAPLLWVFGILGRRYPDAGGIAAIMGHAFGRQGRICATLLFLGAVSVGLPAIALTGGHYVAATFGGPAALYAAIILLAALGVNFLSAETAGRVNTFIASLVLVFILGLAIVGYLAVAPAPAPAPVTVPLQEVPSLSHMGMAFMMVFFAFTGWEVSANLGGEFRNPKRDLPRAMALSFAVAVVLYLVLSQVVAKAGVLGAGPAPFAQIFGQSFGIGGSVAISALAVLLIFANLSAAVWAVSRMVYSAARDGLLPAPIARIRNDVPLNAVMLTVAVLLGVVALVGSGLLDMAQLLAAAGQNFLLLYTGAAASLLRLERKALYRALSLLCLALVAALFIGRGGEGLAYPALLIALGLVIAKAQGKDRPIASPAE</sequence>
<feature type="transmembrane region" description="Helical" evidence="6">
    <location>
        <begin position="84"/>
        <end position="104"/>
    </location>
</feature>
<gene>
    <name evidence="7" type="ORF">VSX56_11695</name>
</gene>
<keyword evidence="2" id="KW-1003">Cell membrane</keyword>
<dbReference type="Proteomes" id="UP001438953">
    <property type="component" value="Unassembled WGS sequence"/>
</dbReference>
<reference evidence="7 8" key="2">
    <citation type="submission" date="2024-06" db="EMBL/GenBank/DDBJ databases">
        <title>Thioclava kandeliae sp. nov. from a rhizosphere soil sample of Kandelia candel in a mangrove.</title>
        <authorList>
            <person name="Mu T."/>
        </authorList>
    </citation>
    <scope>NUCLEOTIDE SEQUENCE [LARGE SCALE GENOMIC DNA]</scope>
    <source>
        <strain evidence="7 8">CPCC 100088</strain>
    </source>
</reference>
<comment type="caution">
    <text evidence="7">The sequence shown here is derived from an EMBL/GenBank/DDBJ whole genome shotgun (WGS) entry which is preliminary data.</text>
</comment>
<dbReference type="Gene3D" id="1.20.1740.10">
    <property type="entry name" value="Amino acid/polyamine transporter I"/>
    <property type="match status" value="1"/>
</dbReference>
<keyword evidence="5 6" id="KW-0472">Membrane</keyword>
<keyword evidence="3 6" id="KW-0812">Transmembrane</keyword>
<feature type="transmembrane region" description="Helical" evidence="6">
    <location>
        <begin position="394"/>
        <end position="410"/>
    </location>
</feature>
<feature type="transmembrane region" description="Helical" evidence="6">
    <location>
        <begin position="43"/>
        <end position="63"/>
    </location>
</feature>
<feature type="transmembrane region" description="Helical" evidence="6">
    <location>
        <begin position="186"/>
        <end position="203"/>
    </location>
</feature>
<comment type="subcellular location">
    <subcellularLocation>
        <location evidence="1">Cell membrane</location>
        <topology evidence="1">Multi-pass membrane protein</topology>
    </subcellularLocation>
</comment>
<accession>A0ABV1SHR2</accession>
<evidence type="ECO:0000256" key="1">
    <source>
        <dbReference type="ARBA" id="ARBA00004651"/>
    </source>
</evidence>
<dbReference type="InterPro" id="IPR002293">
    <property type="entry name" value="AA/rel_permease1"/>
</dbReference>
<dbReference type="PANTHER" id="PTHR42770:SF13">
    <property type="entry name" value="L-METHIONINE_BRANCHED-CHAIN AMINO ACID EXPORTER YJEH"/>
    <property type="match status" value="1"/>
</dbReference>